<dbReference type="EMBL" id="AKHW03006198">
    <property type="protein sequence ID" value="KYO23537.1"/>
    <property type="molecule type" value="Genomic_DNA"/>
</dbReference>
<dbReference type="AlphaFoldDB" id="A0A151MG87"/>
<comment type="caution">
    <text evidence="1">The sequence shown here is derived from an EMBL/GenBank/DDBJ whole genome shotgun (WGS) entry which is preliminary data.</text>
</comment>
<sequence>MKLESLEQAGVGSSTATCPCTPFLSALVPIVREALHVFSAGRGLPQLLEAVQARSNLDLAQLGGTREPERALVLVQQQPGVWLEMGKKTTAQLSGPGPSEDWTADHWHPREEGPMKPAGTEELVGDCLASSNWCPPLPALCSSQSLPAECSEHCCTPSQQLQKPAQSRKKKSLQDEALSALAPLLWCILRPFNQGLSLSKMLEVLKMKHDMDLVVLSHEAGYADVTKLLARVPGLLLRRSGKQKCIVILSTGIVNNSCDGRCSCHPGSWAG</sequence>
<reference evidence="1 2" key="1">
    <citation type="journal article" date="2012" name="Genome Biol.">
        <title>Sequencing three crocodilian genomes to illuminate the evolution of archosaurs and amniotes.</title>
        <authorList>
            <person name="St John J.A."/>
            <person name="Braun E.L."/>
            <person name="Isberg S.R."/>
            <person name="Miles L.G."/>
            <person name="Chong A.Y."/>
            <person name="Gongora J."/>
            <person name="Dalzell P."/>
            <person name="Moran C."/>
            <person name="Bed'hom B."/>
            <person name="Abzhanov A."/>
            <person name="Burgess S.C."/>
            <person name="Cooksey A.M."/>
            <person name="Castoe T.A."/>
            <person name="Crawford N.G."/>
            <person name="Densmore L.D."/>
            <person name="Drew J.C."/>
            <person name="Edwards S.V."/>
            <person name="Faircloth B.C."/>
            <person name="Fujita M.K."/>
            <person name="Greenwold M.J."/>
            <person name="Hoffmann F.G."/>
            <person name="Howard J.M."/>
            <person name="Iguchi T."/>
            <person name="Janes D.E."/>
            <person name="Khan S.Y."/>
            <person name="Kohno S."/>
            <person name="de Koning A.J."/>
            <person name="Lance S.L."/>
            <person name="McCarthy F.M."/>
            <person name="McCormack J.E."/>
            <person name="Merchant M.E."/>
            <person name="Peterson D.G."/>
            <person name="Pollock D.D."/>
            <person name="Pourmand N."/>
            <person name="Raney B.J."/>
            <person name="Roessler K.A."/>
            <person name="Sanford J.R."/>
            <person name="Sawyer R.H."/>
            <person name="Schmidt C.J."/>
            <person name="Triplett E.W."/>
            <person name="Tuberville T.D."/>
            <person name="Venegas-Anaya M."/>
            <person name="Howard J.T."/>
            <person name="Jarvis E.D."/>
            <person name="Guillette L.J.Jr."/>
            <person name="Glenn T.C."/>
            <person name="Green R.E."/>
            <person name="Ray D.A."/>
        </authorList>
    </citation>
    <scope>NUCLEOTIDE SEQUENCE [LARGE SCALE GENOMIC DNA]</scope>
    <source>
        <strain evidence="1">KSC_2009_1</strain>
    </source>
</reference>
<protein>
    <submittedName>
        <fullName evidence="1">Uncharacterized protein</fullName>
    </submittedName>
</protein>
<name>A0A151MG87_ALLMI</name>
<proteinExistence type="predicted"/>
<gene>
    <name evidence="1" type="ORF">Y1Q_0010101</name>
</gene>
<organism evidence="1 2">
    <name type="scientific">Alligator mississippiensis</name>
    <name type="common">American alligator</name>
    <dbReference type="NCBI Taxonomy" id="8496"/>
    <lineage>
        <taxon>Eukaryota</taxon>
        <taxon>Metazoa</taxon>
        <taxon>Chordata</taxon>
        <taxon>Craniata</taxon>
        <taxon>Vertebrata</taxon>
        <taxon>Euteleostomi</taxon>
        <taxon>Archelosauria</taxon>
        <taxon>Archosauria</taxon>
        <taxon>Crocodylia</taxon>
        <taxon>Alligatoridae</taxon>
        <taxon>Alligatorinae</taxon>
        <taxon>Alligator</taxon>
    </lineage>
</organism>
<evidence type="ECO:0000313" key="1">
    <source>
        <dbReference type="EMBL" id="KYO23537.1"/>
    </source>
</evidence>
<accession>A0A151MG87</accession>
<evidence type="ECO:0000313" key="2">
    <source>
        <dbReference type="Proteomes" id="UP000050525"/>
    </source>
</evidence>
<keyword evidence="2" id="KW-1185">Reference proteome</keyword>
<dbReference type="Proteomes" id="UP000050525">
    <property type="component" value="Unassembled WGS sequence"/>
</dbReference>